<evidence type="ECO:0000256" key="1">
    <source>
        <dbReference type="ARBA" id="ARBA00022723"/>
    </source>
</evidence>
<dbReference type="GO" id="GO:0046872">
    <property type="term" value="F:metal ion binding"/>
    <property type="evidence" value="ECO:0007669"/>
    <property type="project" value="UniProtKB-KW"/>
</dbReference>
<evidence type="ECO:0000313" key="7">
    <source>
        <dbReference type="EMBL" id="RWA08930.1"/>
    </source>
</evidence>
<dbReference type="FunFam" id="3.40.50.300:FF:001278">
    <property type="entry name" value="Iron-sulfur cluster carrier protein"/>
    <property type="match status" value="1"/>
</dbReference>
<organism evidence="7 8">
    <name type="scientific">Xylaria grammica</name>
    <dbReference type="NCBI Taxonomy" id="363999"/>
    <lineage>
        <taxon>Eukaryota</taxon>
        <taxon>Fungi</taxon>
        <taxon>Dikarya</taxon>
        <taxon>Ascomycota</taxon>
        <taxon>Pezizomycotina</taxon>
        <taxon>Sordariomycetes</taxon>
        <taxon>Xylariomycetidae</taxon>
        <taxon>Xylariales</taxon>
        <taxon>Xylariaceae</taxon>
        <taxon>Xylaria</taxon>
    </lineage>
</organism>
<evidence type="ECO:0000256" key="6">
    <source>
        <dbReference type="ARBA" id="ARBA00024036"/>
    </source>
</evidence>
<dbReference type="GO" id="GO:0140663">
    <property type="term" value="F:ATP-dependent FeS chaperone activity"/>
    <property type="evidence" value="ECO:0007669"/>
    <property type="project" value="InterPro"/>
</dbReference>
<dbReference type="InterPro" id="IPR027417">
    <property type="entry name" value="P-loop_NTPase"/>
</dbReference>
<keyword evidence="3" id="KW-0067">ATP-binding</keyword>
<keyword evidence="1" id="KW-0479">Metal-binding</keyword>
<dbReference type="CDD" id="cd02037">
    <property type="entry name" value="Mrp_NBP35"/>
    <property type="match status" value="1"/>
</dbReference>
<dbReference type="InterPro" id="IPR044304">
    <property type="entry name" value="NUBPL-like"/>
</dbReference>
<comment type="similarity">
    <text evidence="6">Belongs to the Mrp/NBP35 ATP-binding proteins family.</text>
</comment>
<dbReference type="GO" id="GO:0005739">
    <property type="term" value="C:mitochondrion"/>
    <property type="evidence" value="ECO:0007669"/>
    <property type="project" value="TreeGrafter"/>
</dbReference>
<keyword evidence="8" id="KW-1185">Reference proteome</keyword>
<keyword evidence="5" id="KW-0411">Iron-sulfur</keyword>
<evidence type="ECO:0000256" key="4">
    <source>
        <dbReference type="ARBA" id="ARBA00023004"/>
    </source>
</evidence>
<protein>
    <submittedName>
        <fullName evidence="7">Uncharacterized protein</fullName>
    </submittedName>
</protein>
<dbReference type="SUPFAM" id="SSF52540">
    <property type="entry name" value="P-loop containing nucleoside triphosphate hydrolases"/>
    <property type="match status" value="1"/>
</dbReference>
<dbReference type="InterPro" id="IPR033756">
    <property type="entry name" value="YlxH/NBP35"/>
</dbReference>
<keyword evidence="4" id="KW-0408">Iron</keyword>
<evidence type="ECO:0000313" key="8">
    <source>
        <dbReference type="Proteomes" id="UP000286045"/>
    </source>
</evidence>
<keyword evidence="2" id="KW-0547">Nucleotide-binding</keyword>
<gene>
    <name evidence="7" type="ORF">EKO27_g6164</name>
</gene>
<dbReference type="AlphaFoldDB" id="A0A439D3B5"/>
<dbReference type="PANTHER" id="PTHR42961:SF2">
    <property type="entry name" value="IRON-SULFUR PROTEIN NUBPL"/>
    <property type="match status" value="1"/>
</dbReference>
<evidence type="ECO:0000256" key="5">
    <source>
        <dbReference type="ARBA" id="ARBA00023014"/>
    </source>
</evidence>
<dbReference type="HAMAP" id="MF_02040">
    <property type="entry name" value="Mrp_NBP35"/>
    <property type="match status" value="1"/>
</dbReference>
<comment type="caution">
    <text evidence="7">The sequence shown here is derived from an EMBL/GenBank/DDBJ whole genome shotgun (WGS) entry which is preliminary data.</text>
</comment>
<dbReference type="Proteomes" id="UP000286045">
    <property type="component" value="Unassembled WGS sequence"/>
</dbReference>
<dbReference type="EMBL" id="RYZI01000177">
    <property type="protein sequence ID" value="RWA08930.1"/>
    <property type="molecule type" value="Genomic_DNA"/>
</dbReference>
<evidence type="ECO:0000256" key="2">
    <source>
        <dbReference type="ARBA" id="ARBA00022741"/>
    </source>
</evidence>
<accession>A0A439D3B5</accession>
<dbReference type="GO" id="GO:0032981">
    <property type="term" value="P:mitochondrial respiratory chain complex I assembly"/>
    <property type="evidence" value="ECO:0007669"/>
    <property type="project" value="TreeGrafter"/>
</dbReference>
<dbReference type="Gene3D" id="3.40.50.300">
    <property type="entry name" value="P-loop containing nucleotide triphosphate hydrolases"/>
    <property type="match status" value="1"/>
</dbReference>
<dbReference type="GO" id="GO:0016226">
    <property type="term" value="P:iron-sulfur cluster assembly"/>
    <property type="evidence" value="ECO:0007669"/>
    <property type="project" value="InterPro"/>
</dbReference>
<proteinExistence type="inferred from homology"/>
<sequence length="319" mass="34564">MRATSNRLFHTLRSLRHENPLGLPRTGSIPRMQRGLPERRKIKDVAKVVAVSSAKGGVGKSTVAANLSLAFARMGYRAGILDTDIFGPSIPTLFNLSGEPRLSSSTSTFSIPFQPKSTNLNPDNQLLPLSNYGVKTMSMGYLVGEDAPVVWRGLMVMKALQQLLHEVEWGGLDILVLDLPPGTGDTQLSVTQQIVLDGSVIVTTPHTLAIKDAVKGINMFKKVDVPLLGLVQNMSLFCCPHCHQDTAVFGSNERVKGLCEDYSIDLLGDIPLHQSVGDDGQRGKPTVVSEPQSHRAKAFMDIAQQVGSKIGLQRETNTS</sequence>
<dbReference type="Pfam" id="PF10609">
    <property type="entry name" value="ParA"/>
    <property type="match status" value="1"/>
</dbReference>
<dbReference type="GO" id="GO:0051539">
    <property type="term" value="F:4 iron, 4 sulfur cluster binding"/>
    <property type="evidence" value="ECO:0007669"/>
    <property type="project" value="TreeGrafter"/>
</dbReference>
<dbReference type="GO" id="GO:0005524">
    <property type="term" value="F:ATP binding"/>
    <property type="evidence" value="ECO:0007669"/>
    <property type="project" value="UniProtKB-KW"/>
</dbReference>
<evidence type="ECO:0000256" key="3">
    <source>
        <dbReference type="ARBA" id="ARBA00022840"/>
    </source>
</evidence>
<name>A0A439D3B5_9PEZI</name>
<dbReference type="InterPro" id="IPR019591">
    <property type="entry name" value="Mrp/NBP35_ATP-bd"/>
</dbReference>
<dbReference type="STRING" id="363999.A0A439D3B5"/>
<reference evidence="7 8" key="1">
    <citation type="submission" date="2018-12" db="EMBL/GenBank/DDBJ databases">
        <title>Draft genome sequence of Xylaria grammica IHI A82.</title>
        <authorList>
            <person name="Buettner E."/>
            <person name="Kellner H."/>
        </authorList>
    </citation>
    <scope>NUCLEOTIDE SEQUENCE [LARGE SCALE GENOMIC DNA]</scope>
    <source>
        <strain evidence="7 8">IHI A82</strain>
    </source>
</reference>
<dbReference type="PANTHER" id="PTHR42961">
    <property type="entry name" value="IRON-SULFUR PROTEIN NUBPL"/>
    <property type="match status" value="1"/>
</dbReference>